<evidence type="ECO:0000256" key="1">
    <source>
        <dbReference type="ARBA" id="ARBA00022670"/>
    </source>
</evidence>
<keyword evidence="6" id="KW-1185">Reference proteome</keyword>
<accession>A0A1H9USV4</accession>
<sequence length="183" mass="19544">MGINTITESFTNSTPIFIPEEETSGSGPASPYPSIIPVEMPGTILKVTVTLRGLTHSHPGDLVMLLVAPSEDNAMIMRSAGSSFNIVNTTITFDDDAADPLPEFNKIESGTFQPTDYGREKGEESGGANPVPPAPVPSTNSQLSIFDGQSPNGNWKLYVYDQFGDDIGVMVFGWSLTITTTVI</sequence>
<dbReference type="OrthoDB" id="9792152at2"/>
<dbReference type="Gene3D" id="2.60.120.260">
    <property type="entry name" value="Galactose-binding domain-like"/>
    <property type="match status" value="1"/>
</dbReference>
<dbReference type="STRING" id="1601833.SAMN05518684_108129"/>
<dbReference type="SUPFAM" id="SSF49785">
    <property type="entry name" value="Galactose-binding domain-like"/>
    <property type="match status" value="1"/>
</dbReference>
<dbReference type="EMBL" id="FOGT01000008">
    <property type="protein sequence ID" value="SES12103.1"/>
    <property type="molecule type" value="Genomic_DNA"/>
</dbReference>
<evidence type="ECO:0000259" key="4">
    <source>
        <dbReference type="PROSITE" id="PS51829"/>
    </source>
</evidence>
<organism evidence="5 6">
    <name type="scientific">Salipaludibacillus aurantiacus</name>
    <dbReference type="NCBI Taxonomy" id="1601833"/>
    <lineage>
        <taxon>Bacteria</taxon>
        <taxon>Bacillati</taxon>
        <taxon>Bacillota</taxon>
        <taxon>Bacilli</taxon>
        <taxon>Bacillales</taxon>
        <taxon>Bacillaceae</taxon>
    </lineage>
</organism>
<feature type="region of interest" description="Disordered" evidence="3">
    <location>
        <begin position="1"/>
        <end position="29"/>
    </location>
</feature>
<feature type="compositionally biased region" description="Polar residues" evidence="3">
    <location>
        <begin position="1"/>
        <end position="15"/>
    </location>
</feature>
<evidence type="ECO:0000313" key="5">
    <source>
        <dbReference type="EMBL" id="SES12103.1"/>
    </source>
</evidence>
<dbReference type="Proteomes" id="UP000198571">
    <property type="component" value="Unassembled WGS sequence"/>
</dbReference>
<dbReference type="RefSeq" id="WP_093052024.1">
    <property type="nucleotide sequence ID" value="NZ_FOGT01000008.1"/>
</dbReference>
<protein>
    <recommendedName>
        <fullName evidence="4">P/Homo B domain-containing protein</fullName>
    </recommendedName>
</protein>
<reference evidence="6" key="1">
    <citation type="submission" date="2016-10" db="EMBL/GenBank/DDBJ databases">
        <authorList>
            <person name="Varghese N."/>
            <person name="Submissions S."/>
        </authorList>
    </citation>
    <scope>NUCLEOTIDE SEQUENCE [LARGE SCALE GENOMIC DNA]</scope>
    <source>
        <strain evidence="6">S9</strain>
    </source>
</reference>
<evidence type="ECO:0000256" key="2">
    <source>
        <dbReference type="ARBA" id="ARBA00022801"/>
    </source>
</evidence>
<feature type="region of interest" description="Disordered" evidence="3">
    <location>
        <begin position="104"/>
        <end position="145"/>
    </location>
</feature>
<dbReference type="InterPro" id="IPR008979">
    <property type="entry name" value="Galactose-bd-like_sf"/>
</dbReference>
<feature type="domain" description="P/Homo B" evidence="4">
    <location>
        <begin position="1"/>
        <end position="183"/>
    </location>
</feature>
<keyword evidence="2" id="KW-0378">Hydrolase</keyword>
<evidence type="ECO:0000256" key="3">
    <source>
        <dbReference type="SAM" id="MobiDB-lite"/>
    </source>
</evidence>
<dbReference type="PROSITE" id="PS51829">
    <property type="entry name" value="P_HOMO_B"/>
    <property type="match status" value="1"/>
</dbReference>
<gene>
    <name evidence="5" type="ORF">SAMN05518684_108129</name>
</gene>
<keyword evidence="1" id="KW-0645">Protease</keyword>
<proteinExistence type="predicted"/>
<dbReference type="GO" id="GO:0004252">
    <property type="term" value="F:serine-type endopeptidase activity"/>
    <property type="evidence" value="ECO:0007669"/>
    <property type="project" value="InterPro"/>
</dbReference>
<dbReference type="GO" id="GO:0006508">
    <property type="term" value="P:proteolysis"/>
    <property type="evidence" value="ECO:0007669"/>
    <property type="project" value="UniProtKB-KW"/>
</dbReference>
<evidence type="ECO:0000313" key="6">
    <source>
        <dbReference type="Proteomes" id="UP000198571"/>
    </source>
</evidence>
<dbReference type="AlphaFoldDB" id="A0A1H9USV4"/>
<dbReference type="InterPro" id="IPR002884">
    <property type="entry name" value="P_dom"/>
</dbReference>
<name>A0A1H9USV4_9BACI</name>